<dbReference type="CDD" id="cd03814">
    <property type="entry name" value="GT4-like"/>
    <property type="match status" value="1"/>
</dbReference>
<dbReference type="GO" id="GO:1901137">
    <property type="term" value="P:carbohydrate derivative biosynthetic process"/>
    <property type="evidence" value="ECO:0007669"/>
    <property type="project" value="UniProtKB-ARBA"/>
</dbReference>
<dbReference type="Pfam" id="PF00534">
    <property type="entry name" value="Glycos_transf_1"/>
    <property type="match status" value="1"/>
</dbReference>
<keyword evidence="1 5" id="KW-0328">Glycosyltransferase</keyword>
<dbReference type="PANTHER" id="PTHR45947:SF3">
    <property type="entry name" value="SULFOQUINOVOSYL TRANSFERASE SQD2"/>
    <property type="match status" value="1"/>
</dbReference>
<dbReference type="GO" id="GO:0016758">
    <property type="term" value="F:hexosyltransferase activity"/>
    <property type="evidence" value="ECO:0007669"/>
    <property type="project" value="TreeGrafter"/>
</dbReference>
<evidence type="ECO:0000313" key="5">
    <source>
        <dbReference type="EMBL" id="SDD77335.1"/>
    </source>
</evidence>
<proteinExistence type="predicted"/>
<dbReference type="STRING" id="675864.SAMN04489747_1708"/>
<protein>
    <submittedName>
        <fullName evidence="5">Phosphatidylinositol alpha 1,6-mannosyltransferase</fullName>
    </submittedName>
</protein>
<dbReference type="Gene3D" id="3.40.50.2000">
    <property type="entry name" value="Glycogen Phosphorylase B"/>
    <property type="match status" value="2"/>
</dbReference>
<dbReference type="InterPro" id="IPR028098">
    <property type="entry name" value="Glyco_trans_4-like_N"/>
</dbReference>
<dbReference type="Proteomes" id="UP000198546">
    <property type="component" value="Chromosome i"/>
</dbReference>
<dbReference type="Pfam" id="PF13439">
    <property type="entry name" value="Glyco_transf_4"/>
    <property type="match status" value="1"/>
</dbReference>
<sequence>MGVRVAIVAESFLPSVNGVSHSVLRVLEHLREAGHEALVIAPSSGGQVPSSYAGFPVVAAPSGTFPGYPDLPFGVTTSLRMETVLADFRPDVLHAAAPISMGHKAITVAHRMGIPTVAIYQTEYASFATRYWIGPAQSFIWRRVRHSHSLATMTLAPSSYTRQELINRGIPRVGLWGRGVDSVRFSPAHRDEAWRREVAPGGERIIGFVGRLAPEKQVEDLRVLADLPGTRMVVIGDGPRRAELEQQLPQALFLGQLTGDALPRAMASLDVLVHPGELETFCQTIQEALASGVPAVAPARGGPIDLIDPSHTGWLYPAGDLATMRSQVQDLVGDDRKRHAFGRAAREAVRHRSWSAVCADLVGHYRTAVDAHRLQGVV</sequence>
<name>A0A1G6XJ05_9ACTN</name>
<evidence type="ECO:0000256" key="2">
    <source>
        <dbReference type="ARBA" id="ARBA00022679"/>
    </source>
</evidence>
<evidence type="ECO:0000259" key="3">
    <source>
        <dbReference type="Pfam" id="PF00534"/>
    </source>
</evidence>
<dbReference type="AlphaFoldDB" id="A0A1G6XJ05"/>
<dbReference type="InterPro" id="IPR001296">
    <property type="entry name" value="Glyco_trans_1"/>
</dbReference>
<accession>A0A1G6XJ05</accession>
<dbReference type="SUPFAM" id="SSF53756">
    <property type="entry name" value="UDP-Glycosyltransferase/glycogen phosphorylase"/>
    <property type="match status" value="1"/>
</dbReference>
<feature type="domain" description="Glycosyltransferase subfamily 4-like N-terminal" evidence="4">
    <location>
        <begin position="16"/>
        <end position="182"/>
    </location>
</feature>
<organism evidence="5 6">
    <name type="scientific">Auraticoccus monumenti</name>
    <dbReference type="NCBI Taxonomy" id="675864"/>
    <lineage>
        <taxon>Bacteria</taxon>
        <taxon>Bacillati</taxon>
        <taxon>Actinomycetota</taxon>
        <taxon>Actinomycetes</taxon>
        <taxon>Propionibacteriales</taxon>
        <taxon>Propionibacteriaceae</taxon>
        <taxon>Auraticoccus</taxon>
    </lineage>
</organism>
<evidence type="ECO:0000256" key="1">
    <source>
        <dbReference type="ARBA" id="ARBA00022676"/>
    </source>
</evidence>
<keyword evidence="2 5" id="KW-0808">Transferase</keyword>
<dbReference type="EMBL" id="LT629688">
    <property type="protein sequence ID" value="SDD77335.1"/>
    <property type="molecule type" value="Genomic_DNA"/>
</dbReference>
<dbReference type="PANTHER" id="PTHR45947">
    <property type="entry name" value="SULFOQUINOVOSYL TRANSFERASE SQD2"/>
    <property type="match status" value="1"/>
</dbReference>
<evidence type="ECO:0000313" key="6">
    <source>
        <dbReference type="Proteomes" id="UP000198546"/>
    </source>
</evidence>
<dbReference type="InterPro" id="IPR050194">
    <property type="entry name" value="Glycosyltransferase_grp1"/>
</dbReference>
<gene>
    <name evidence="5" type="ORF">SAMN04489747_1708</name>
</gene>
<reference evidence="5 6" key="1">
    <citation type="submission" date="2016-10" db="EMBL/GenBank/DDBJ databases">
        <authorList>
            <person name="de Groot N.N."/>
        </authorList>
    </citation>
    <scope>NUCLEOTIDE SEQUENCE [LARGE SCALE GENOMIC DNA]</scope>
    <source>
        <strain evidence="5 6">MON 2.2</strain>
    </source>
</reference>
<evidence type="ECO:0000259" key="4">
    <source>
        <dbReference type="Pfam" id="PF13439"/>
    </source>
</evidence>
<keyword evidence="6" id="KW-1185">Reference proteome</keyword>
<feature type="domain" description="Glycosyl transferase family 1" evidence="3">
    <location>
        <begin position="196"/>
        <end position="347"/>
    </location>
</feature>